<gene>
    <name evidence="1" type="ORF">OWV82_020188</name>
</gene>
<organism evidence="1 2">
    <name type="scientific">Melia azedarach</name>
    <name type="common">Chinaberry tree</name>
    <dbReference type="NCBI Taxonomy" id="155640"/>
    <lineage>
        <taxon>Eukaryota</taxon>
        <taxon>Viridiplantae</taxon>
        <taxon>Streptophyta</taxon>
        <taxon>Embryophyta</taxon>
        <taxon>Tracheophyta</taxon>
        <taxon>Spermatophyta</taxon>
        <taxon>Magnoliopsida</taxon>
        <taxon>eudicotyledons</taxon>
        <taxon>Gunneridae</taxon>
        <taxon>Pentapetalae</taxon>
        <taxon>rosids</taxon>
        <taxon>malvids</taxon>
        <taxon>Sapindales</taxon>
        <taxon>Meliaceae</taxon>
        <taxon>Melia</taxon>
    </lineage>
</organism>
<proteinExistence type="predicted"/>
<dbReference type="EMBL" id="CM051404">
    <property type="protein sequence ID" value="KAJ4706553.1"/>
    <property type="molecule type" value="Genomic_DNA"/>
</dbReference>
<protein>
    <submittedName>
        <fullName evidence="1">General transcription factor 3C polypeptide 2</fullName>
    </submittedName>
</protein>
<name>A0ACC1X7C0_MELAZ</name>
<accession>A0ACC1X7C0</accession>
<evidence type="ECO:0000313" key="1">
    <source>
        <dbReference type="EMBL" id="KAJ4706553.1"/>
    </source>
</evidence>
<sequence length="68" mass="7599">MGSCGEKGISAEVNLAQFSSTAVLKKEELYAATISLQSRKDFVMHVGVSVWALDWCSRVHERRDCHTK</sequence>
<reference evidence="1 2" key="1">
    <citation type="journal article" date="2023" name="Science">
        <title>Complex scaffold remodeling in plant triterpene biosynthesis.</title>
        <authorList>
            <person name="De La Pena R."/>
            <person name="Hodgson H."/>
            <person name="Liu J.C."/>
            <person name="Stephenson M.J."/>
            <person name="Martin A.C."/>
            <person name="Owen C."/>
            <person name="Harkess A."/>
            <person name="Leebens-Mack J."/>
            <person name="Jimenez L.E."/>
            <person name="Osbourn A."/>
            <person name="Sattely E.S."/>
        </authorList>
    </citation>
    <scope>NUCLEOTIDE SEQUENCE [LARGE SCALE GENOMIC DNA]</scope>
    <source>
        <strain evidence="2">cv. JPN11</strain>
        <tissue evidence="1">Leaf</tissue>
    </source>
</reference>
<comment type="caution">
    <text evidence="1">The sequence shown here is derived from an EMBL/GenBank/DDBJ whole genome shotgun (WGS) entry which is preliminary data.</text>
</comment>
<evidence type="ECO:0000313" key="2">
    <source>
        <dbReference type="Proteomes" id="UP001164539"/>
    </source>
</evidence>
<keyword evidence="2" id="KW-1185">Reference proteome</keyword>
<dbReference type="Proteomes" id="UP001164539">
    <property type="component" value="Chromosome 11"/>
</dbReference>